<name>A0AAV4N3W4_CAEEX</name>
<organism evidence="1 2">
    <name type="scientific">Caerostris extrusa</name>
    <name type="common">Bark spider</name>
    <name type="synonym">Caerostris bankana</name>
    <dbReference type="NCBI Taxonomy" id="172846"/>
    <lineage>
        <taxon>Eukaryota</taxon>
        <taxon>Metazoa</taxon>
        <taxon>Ecdysozoa</taxon>
        <taxon>Arthropoda</taxon>
        <taxon>Chelicerata</taxon>
        <taxon>Arachnida</taxon>
        <taxon>Araneae</taxon>
        <taxon>Araneomorphae</taxon>
        <taxon>Entelegynae</taxon>
        <taxon>Araneoidea</taxon>
        <taxon>Araneidae</taxon>
        <taxon>Caerostris</taxon>
    </lineage>
</organism>
<accession>A0AAV4N3W4</accession>
<dbReference type="Proteomes" id="UP001054945">
    <property type="component" value="Unassembled WGS sequence"/>
</dbReference>
<comment type="caution">
    <text evidence="1">The sequence shown here is derived from an EMBL/GenBank/DDBJ whole genome shotgun (WGS) entry which is preliminary data.</text>
</comment>
<gene>
    <name evidence="1" type="ORF">CEXT_168051</name>
</gene>
<dbReference type="EMBL" id="BPLR01020397">
    <property type="protein sequence ID" value="GIX78267.1"/>
    <property type="molecule type" value="Genomic_DNA"/>
</dbReference>
<evidence type="ECO:0000313" key="2">
    <source>
        <dbReference type="Proteomes" id="UP001054945"/>
    </source>
</evidence>
<sequence length="86" mass="9697">MLLPYNVGHPSYSRIHSKLVPLKRRRVSATDYSFYDVISISGGLYSSALPGFFPPFIVSGNRIRCCHRRYRNAIVFLSSSSGAKKE</sequence>
<evidence type="ECO:0000313" key="1">
    <source>
        <dbReference type="EMBL" id="GIX78267.1"/>
    </source>
</evidence>
<proteinExistence type="predicted"/>
<dbReference type="AlphaFoldDB" id="A0AAV4N3W4"/>
<keyword evidence="2" id="KW-1185">Reference proteome</keyword>
<reference evidence="1 2" key="1">
    <citation type="submission" date="2021-06" db="EMBL/GenBank/DDBJ databases">
        <title>Caerostris extrusa draft genome.</title>
        <authorList>
            <person name="Kono N."/>
            <person name="Arakawa K."/>
        </authorList>
    </citation>
    <scope>NUCLEOTIDE SEQUENCE [LARGE SCALE GENOMIC DNA]</scope>
</reference>
<protein>
    <submittedName>
        <fullName evidence="1">Uncharacterized protein</fullName>
    </submittedName>
</protein>